<dbReference type="PANTHER" id="PTHR43831">
    <property type="entry name" value="ISOBUTYRYL-COA DEHYDROGENASE"/>
    <property type="match status" value="1"/>
</dbReference>
<dbReference type="PANTHER" id="PTHR43831:SF1">
    <property type="entry name" value="ISOBUTYRYL-COA DEHYDROGENASE, MITOCHONDRIAL"/>
    <property type="match status" value="1"/>
</dbReference>
<evidence type="ECO:0000259" key="3">
    <source>
        <dbReference type="Pfam" id="PF02770"/>
    </source>
</evidence>
<keyword evidence="1" id="KW-0285">Flavoprotein</keyword>
<dbReference type="Gene3D" id="1.10.540.10">
    <property type="entry name" value="Acyl-CoA dehydrogenase/oxidase, N-terminal domain"/>
    <property type="match status" value="1"/>
</dbReference>
<dbReference type="Gene3D" id="2.40.110.10">
    <property type="entry name" value="Butyryl-CoA Dehydrogenase, subunit A, domain 2"/>
    <property type="match status" value="1"/>
</dbReference>
<evidence type="ECO:0000256" key="2">
    <source>
        <dbReference type="ARBA" id="ARBA00023002"/>
    </source>
</evidence>
<dbReference type="InterPro" id="IPR006091">
    <property type="entry name" value="Acyl-CoA_Oxase/DH_mid-dom"/>
</dbReference>
<dbReference type="InterPro" id="IPR037069">
    <property type="entry name" value="AcylCoA_DH/ox_N_sf"/>
</dbReference>
<dbReference type="GO" id="GO:0050660">
    <property type="term" value="F:flavin adenine dinucleotide binding"/>
    <property type="evidence" value="ECO:0007669"/>
    <property type="project" value="InterPro"/>
</dbReference>
<dbReference type="SUPFAM" id="SSF56645">
    <property type="entry name" value="Acyl-CoA dehydrogenase NM domain-like"/>
    <property type="match status" value="1"/>
</dbReference>
<accession>A0A160FVP5</accession>
<evidence type="ECO:0000259" key="5">
    <source>
        <dbReference type="Pfam" id="PF08028"/>
    </source>
</evidence>
<dbReference type="GO" id="GO:0016627">
    <property type="term" value="F:oxidoreductase activity, acting on the CH-CH group of donors"/>
    <property type="evidence" value="ECO:0007669"/>
    <property type="project" value="InterPro"/>
</dbReference>
<name>A0A160FVP5_9BURK</name>
<dbReference type="Pfam" id="PF02770">
    <property type="entry name" value="Acyl-CoA_dh_M"/>
    <property type="match status" value="1"/>
</dbReference>
<proteinExistence type="predicted"/>
<dbReference type="STRING" id="1804984.AYM40_21390"/>
<dbReference type="InterPro" id="IPR009100">
    <property type="entry name" value="AcylCoA_DH/oxidase_NM_dom_sf"/>
</dbReference>
<dbReference type="InterPro" id="IPR013107">
    <property type="entry name" value="Acyl-CoA_DH_C"/>
</dbReference>
<dbReference type="InterPro" id="IPR036250">
    <property type="entry name" value="AcylCo_DH-like_C"/>
</dbReference>
<dbReference type="Proteomes" id="UP000076852">
    <property type="component" value="Chromosome 2"/>
</dbReference>
<sequence>MSSTAPARPRAPFPVPESSIFGETLRNLTEEFAATAAELDASGEFPHANLSRLHDLGLSAFTVPTALGGSGATLAQAMKVISAVARGEPSTALILAMQYLQHFRLQQNPHWPEALRTKVARDAVENGALINTLRVEPELGTPARGGLPATVARRVPEGWLINGRKLYSTGIPGLTWLAVWARSDDHTPRVGTWLVRHDTPGIRIGKRWNQLGMRATNSHEVIFDNVLVPADHDVDAHPLIPTAPQLDPVDSLWMTALLSSIYDSVAHAARDWLVSWLLERKPSNLGAALATLPKFQQTIGTIDTLLLNNRVLLGAVAGGTVDATKAAQIKHLVTTNAIRAVELAVESIGNPALSRDNPLERHFRDVLCARIHTPQDDTILIGAGRAAFTAFSAPRQKQGRTVSSRSGL</sequence>
<dbReference type="AlphaFoldDB" id="A0A160FVP5"/>
<evidence type="ECO:0000259" key="4">
    <source>
        <dbReference type="Pfam" id="PF02771"/>
    </source>
</evidence>
<dbReference type="Pfam" id="PF02771">
    <property type="entry name" value="Acyl-CoA_dh_N"/>
    <property type="match status" value="1"/>
</dbReference>
<dbReference type="Pfam" id="PF08028">
    <property type="entry name" value="Acyl-CoA_dh_2"/>
    <property type="match status" value="1"/>
</dbReference>
<evidence type="ECO:0000313" key="7">
    <source>
        <dbReference type="Proteomes" id="UP000076852"/>
    </source>
</evidence>
<feature type="domain" description="Acyl-CoA dehydrogenase/oxidase N-terminal" evidence="4">
    <location>
        <begin position="20"/>
        <end position="98"/>
    </location>
</feature>
<feature type="domain" description="Acyl-CoA oxidase/dehydrogenase middle" evidence="3">
    <location>
        <begin position="136"/>
        <end position="226"/>
    </location>
</feature>
<keyword evidence="2" id="KW-0560">Oxidoreductase</keyword>
<reference evidence="6 7" key="1">
    <citation type="journal article" date="2016" name="Gene">
        <title>PacBio SMRT assembly of a complex multi-replicon genome reveals chlorocatechol degradative operon in a region of genome plasticity.</title>
        <authorList>
            <person name="Ricker N."/>
            <person name="Shen S.Y."/>
            <person name="Goordial J."/>
            <person name="Jin S."/>
            <person name="Fulthorpe R.R."/>
        </authorList>
    </citation>
    <scope>NUCLEOTIDE SEQUENCE [LARGE SCALE GENOMIC DNA]</scope>
    <source>
        <strain evidence="6 7">OLGA172</strain>
    </source>
</reference>
<dbReference type="InterPro" id="IPR052547">
    <property type="entry name" value="Mito_Isobutyryl-CoADH"/>
</dbReference>
<dbReference type="InterPro" id="IPR013786">
    <property type="entry name" value="AcylCoA_DH/ox_N"/>
</dbReference>
<dbReference type="EMBL" id="CP014579">
    <property type="protein sequence ID" value="ANB77410.1"/>
    <property type="molecule type" value="Genomic_DNA"/>
</dbReference>
<dbReference type="CDD" id="cd00567">
    <property type="entry name" value="ACAD"/>
    <property type="match status" value="1"/>
</dbReference>
<organism evidence="6 7">
    <name type="scientific">Paraburkholderia phytofirmans OLGA172</name>
    <dbReference type="NCBI Taxonomy" id="1417228"/>
    <lineage>
        <taxon>Bacteria</taxon>
        <taxon>Pseudomonadati</taxon>
        <taxon>Pseudomonadota</taxon>
        <taxon>Betaproteobacteria</taxon>
        <taxon>Burkholderiales</taxon>
        <taxon>Burkholderiaceae</taxon>
        <taxon>Paraburkholderia</taxon>
    </lineage>
</organism>
<dbReference type="SUPFAM" id="SSF47203">
    <property type="entry name" value="Acyl-CoA dehydrogenase C-terminal domain-like"/>
    <property type="match status" value="1"/>
</dbReference>
<keyword evidence="7" id="KW-1185">Reference proteome</keyword>
<dbReference type="Gene3D" id="1.20.140.10">
    <property type="entry name" value="Butyryl-CoA Dehydrogenase, subunit A, domain 3"/>
    <property type="match status" value="1"/>
</dbReference>
<protein>
    <submittedName>
        <fullName evidence="6">Acyl-CoA dehydrogenase</fullName>
    </submittedName>
</protein>
<evidence type="ECO:0000256" key="1">
    <source>
        <dbReference type="ARBA" id="ARBA00022630"/>
    </source>
</evidence>
<feature type="domain" description="Acyl-CoA dehydrogenase C-terminal" evidence="5">
    <location>
        <begin position="266"/>
        <end position="373"/>
    </location>
</feature>
<dbReference type="KEGG" id="buz:AYM40_21390"/>
<gene>
    <name evidence="6" type="ORF">AYM40_21390</name>
</gene>
<dbReference type="PIRSF" id="PIRSF016578">
    <property type="entry name" value="HsaA"/>
    <property type="match status" value="1"/>
</dbReference>
<dbReference type="InterPro" id="IPR046373">
    <property type="entry name" value="Acyl-CoA_Oxase/DH_mid-dom_sf"/>
</dbReference>
<evidence type="ECO:0000313" key="6">
    <source>
        <dbReference type="EMBL" id="ANB77410.1"/>
    </source>
</evidence>